<evidence type="ECO:0000313" key="1">
    <source>
        <dbReference type="EMBL" id="GGE80160.1"/>
    </source>
</evidence>
<name>A0ABQ1T412_9GAMM</name>
<gene>
    <name evidence="1" type="ORF">GCM10011520_20860</name>
</gene>
<protein>
    <submittedName>
        <fullName evidence="1">Uncharacterized protein</fullName>
    </submittedName>
</protein>
<organism evidence="1 2">
    <name type="scientific">Shewanella carassii</name>
    <dbReference type="NCBI Taxonomy" id="1987584"/>
    <lineage>
        <taxon>Bacteria</taxon>
        <taxon>Pseudomonadati</taxon>
        <taxon>Pseudomonadota</taxon>
        <taxon>Gammaproteobacteria</taxon>
        <taxon>Alteromonadales</taxon>
        <taxon>Shewanellaceae</taxon>
        <taxon>Shewanella</taxon>
    </lineage>
</organism>
<comment type="caution">
    <text evidence="1">The sequence shown here is derived from an EMBL/GenBank/DDBJ whole genome shotgun (WGS) entry which is preliminary data.</text>
</comment>
<accession>A0ABQ1T412</accession>
<reference evidence="2" key="1">
    <citation type="journal article" date="2019" name="Int. J. Syst. Evol. Microbiol.">
        <title>The Global Catalogue of Microorganisms (GCM) 10K type strain sequencing project: providing services to taxonomists for standard genome sequencing and annotation.</title>
        <authorList>
            <consortium name="The Broad Institute Genomics Platform"/>
            <consortium name="The Broad Institute Genome Sequencing Center for Infectious Disease"/>
            <person name="Wu L."/>
            <person name="Ma J."/>
        </authorList>
    </citation>
    <scope>NUCLEOTIDE SEQUENCE [LARGE SCALE GENOMIC DNA]</scope>
    <source>
        <strain evidence="2">CGMCC 1.16033</strain>
    </source>
</reference>
<dbReference type="EMBL" id="BMKO01000004">
    <property type="protein sequence ID" value="GGE80160.1"/>
    <property type="molecule type" value="Genomic_DNA"/>
</dbReference>
<sequence length="93" mass="10503">MTLRLTRQLAVKVSDRWHNRLPESNNTKTECGESPASRGDCYQLNSIDLHAPKAMTHSPLLQNNKKTHLACFKGHFPHFITASTSEFQAKKAI</sequence>
<keyword evidence="2" id="KW-1185">Reference proteome</keyword>
<dbReference type="Proteomes" id="UP000606498">
    <property type="component" value="Unassembled WGS sequence"/>
</dbReference>
<evidence type="ECO:0000313" key="2">
    <source>
        <dbReference type="Proteomes" id="UP000606498"/>
    </source>
</evidence>
<proteinExistence type="predicted"/>